<dbReference type="Gene3D" id="3.40.50.1980">
    <property type="entry name" value="Nitrogenase molybdenum iron protein domain"/>
    <property type="match status" value="1"/>
</dbReference>
<dbReference type="PANTHER" id="PTHR30532:SF1">
    <property type="entry name" value="IRON(3+)-HYDROXAMATE-BINDING PROTEIN FHUD"/>
    <property type="match status" value="1"/>
</dbReference>
<dbReference type="SUPFAM" id="SSF53807">
    <property type="entry name" value="Helical backbone' metal receptor"/>
    <property type="match status" value="1"/>
</dbReference>
<organism evidence="4 5">
    <name type="scientific">Alkalicoccobacillus plakortidis</name>
    <dbReference type="NCBI Taxonomy" id="444060"/>
    <lineage>
        <taxon>Bacteria</taxon>
        <taxon>Bacillati</taxon>
        <taxon>Bacillota</taxon>
        <taxon>Bacilli</taxon>
        <taxon>Bacillales</taxon>
        <taxon>Bacillaceae</taxon>
        <taxon>Alkalicoccobacillus</taxon>
    </lineage>
</organism>
<name>A0ABT0XK64_9BACI</name>
<evidence type="ECO:0000313" key="4">
    <source>
        <dbReference type="EMBL" id="MCM2676295.1"/>
    </source>
</evidence>
<gene>
    <name evidence="4" type="ORF">NDM98_12840</name>
</gene>
<keyword evidence="5" id="KW-1185">Reference proteome</keyword>
<dbReference type="PANTHER" id="PTHR30532">
    <property type="entry name" value="IRON III DICITRATE-BINDING PERIPLASMIC PROTEIN"/>
    <property type="match status" value="1"/>
</dbReference>
<evidence type="ECO:0000256" key="2">
    <source>
        <dbReference type="ARBA" id="ARBA00022729"/>
    </source>
</evidence>
<proteinExistence type="predicted"/>
<accession>A0ABT0XK64</accession>
<reference evidence="4" key="1">
    <citation type="submission" date="2022-06" db="EMBL/GenBank/DDBJ databases">
        <title>Alkalicoccobacillus porphyridii sp. nov., isolated from a marine red alga, Porphyridium purpureum and reclassification of Shouchella plakortidis and Shouchella gibsonii as Alkalicoccobacillus plakortidis comb. nov. and Alkalicoccobacillus gibsonii comb. nov.</title>
        <authorList>
            <person name="Kim K.H."/>
            <person name="Lee J.K."/>
            <person name="Han D.M."/>
            <person name="Baek J.H."/>
            <person name="Jeon C.O."/>
        </authorList>
    </citation>
    <scope>NUCLEOTIDE SEQUENCE</scope>
    <source>
        <strain evidence="4">DSM 19153</strain>
    </source>
</reference>
<keyword evidence="2" id="KW-0732">Signal</keyword>
<evidence type="ECO:0000256" key="3">
    <source>
        <dbReference type="SAM" id="MobiDB-lite"/>
    </source>
</evidence>
<dbReference type="RefSeq" id="WP_251608241.1">
    <property type="nucleotide sequence ID" value="NZ_JAMQJY010000001.1"/>
</dbReference>
<protein>
    <recommendedName>
        <fullName evidence="6">Fe/B12 periplasmic-binding domain-containing protein</fullName>
    </recommendedName>
</protein>
<evidence type="ECO:0000313" key="5">
    <source>
        <dbReference type="Proteomes" id="UP001203665"/>
    </source>
</evidence>
<dbReference type="EMBL" id="JAMQJY010000001">
    <property type="protein sequence ID" value="MCM2676295.1"/>
    <property type="molecule type" value="Genomic_DNA"/>
</dbReference>
<comment type="caution">
    <text evidence="4">The sequence shown here is derived from an EMBL/GenBank/DDBJ whole genome shotgun (WGS) entry which is preliminary data.</text>
</comment>
<dbReference type="Proteomes" id="UP001203665">
    <property type="component" value="Unassembled WGS sequence"/>
</dbReference>
<feature type="region of interest" description="Disordered" evidence="3">
    <location>
        <begin position="1"/>
        <end position="24"/>
    </location>
</feature>
<evidence type="ECO:0008006" key="6">
    <source>
        <dbReference type="Google" id="ProtNLM"/>
    </source>
</evidence>
<sequence length="82" mass="9052">MLGACGNTTDEENEAEAQSSSEGEVTIEHLKGEITFDQIPENIVVLDVQYLDHLLALGTQPIGTVYAWNGPSTSRLSWRFTR</sequence>
<evidence type="ECO:0000256" key="1">
    <source>
        <dbReference type="ARBA" id="ARBA00022448"/>
    </source>
</evidence>
<keyword evidence="1" id="KW-0813">Transport</keyword>
<dbReference type="InterPro" id="IPR051313">
    <property type="entry name" value="Bact_iron-sidero_bind"/>
</dbReference>